<evidence type="ECO:0000256" key="1">
    <source>
        <dbReference type="ARBA" id="ARBA00023002"/>
    </source>
</evidence>
<keyword evidence="5" id="KW-1185">Reference proteome</keyword>
<dbReference type="InterPro" id="IPR002225">
    <property type="entry name" value="3Beta_OHSteriod_DH/Estase"/>
</dbReference>
<dbReference type="PROSITE" id="PS50206">
    <property type="entry name" value="RHODANESE_3"/>
    <property type="match status" value="1"/>
</dbReference>
<dbReference type="Proteomes" id="UP000295083">
    <property type="component" value="Unassembled WGS sequence"/>
</dbReference>
<dbReference type="SUPFAM" id="SSF51735">
    <property type="entry name" value="NAD(P)-binding Rossmann-fold domains"/>
    <property type="match status" value="1"/>
</dbReference>
<protein>
    <submittedName>
        <fullName evidence="4">Aldehyde reductase 2</fullName>
    </submittedName>
</protein>
<sequence>MSSTADLAIPKGSTVLVTGANGYLASHTVNEFIKQGYKVRGTVRDVAKNAWLAEYFDKTHGPGNFELVAVPDILAEDAYATAVKGVSAFIHTVVVKTFGPDPREIIPPSVASAEIAIRAAYAEPGVKRFVLTSSSSAAVPTSLEDASNAELKGTVITRDSWVDDIKRRAWSAPERPPEDFGGVVYGASKMEQEQAVWKYHEEHRAERPDLVVNAVLPNLNFGRVLDVKNQGYPSSAVLPVLLMQGQRSPPQFSIPQYFIDVEDTALLHVAGAVLPDVEGERIFGFGETFNYDKVLDILRRQNPGRTFHDNYEGSEYLFDVEPRGRAEELLKRVSGHGWTSLEESLLRNTEEVRAASG</sequence>
<dbReference type="InterPro" id="IPR001763">
    <property type="entry name" value="Rhodanese-like_dom"/>
</dbReference>
<evidence type="ECO:0000313" key="4">
    <source>
        <dbReference type="EMBL" id="TDZ30290.1"/>
    </source>
</evidence>
<comment type="similarity">
    <text evidence="2">Belongs to the NAD(P)-dependent epimerase/dehydratase family. Dihydroflavonol-4-reductase subfamily.</text>
</comment>
<evidence type="ECO:0000259" key="3">
    <source>
        <dbReference type="PROSITE" id="PS50206"/>
    </source>
</evidence>
<dbReference type="Gene3D" id="3.40.50.720">
    <property type="entry name" value="NAD(P)-binding Rossmann-like Domain"/>
    <property type="match status" value="1"/>
</dbReference>
<dbReference type="PANTHER" id="PTHR10366:SF562">
    <property type="entry name" value="ALDEHYDE REDUCTASE II (AFU_ORTHOLOGUE AFUA_1G11360)"/>
    <property type="match status" value="1"/>
</dbReference>
<feature type="domain" description="Rhodanese" evidence="3">
    <location>
        <begin position="5"/>
        <end position="60"/>
    </location>
</feature>
<evidence type="ECO:0000256" key="2">
    <source>
        <dbReference type="ARBA" id="ARBA00023445"/>
    </source>
</evidence>
<evidence type="ECO:0000313" key="5">
    <source>
        <dbReference type="Proteomes" id="UP000295083"/>
    </source>
</evidence>
<gene>
    <name evidence="4" type="primary">ALD2-3</name>
    <name evidence="4" type="ORF">C8035_v003135</name>
</gene>
<keyword evidence="1" id="KW-0560">Oxidoreductase</keyword>
<dbReference type="GO" id="GO:0006694">
    <property type="term" value="P:steroid biosynthetic process"/>
    <property type="evidence" value="ECO:0007669"/>
    <property type="project" value="InterPro"/>
</dbReference>
<name>A0A4R8Q0I5_9PEZI</name>
<dbReference type="Pfam" id="PF01073">
    <property type="entry name" value="3Beta_HSD"/>
    <property type="match status" value="1"/>
</dbReference>
<comment type="caution">
    <text evidence="4">The sequence shown here is derived from an EMBL/GenBank/DDBJ whole genome shotgun (WGS) entry which is preliminary data.</text>
</comment>
<organism evidence="4 5">
    <name type="scientific">Colletotrichum spinosum</name>
    <dbReference type="NCBI Taxonomy" id="1347390"/>
    <lineage>
        <taxon>Eukaryota</taxon>
        <taxon>Fungi</taxon>
        <taxon>Dikarya</taxon>
        <taxon>Ascomycota</taxon>
        <taxon>Pezizomycotina</taxon>
        <taxon>Sordariomycetes</taxon>
        <taxon>Hypocreomycetidae</taxon>
        <taxon>Glomerellales</taxon>
        <taxon>Glomerellaceae</taxon>
        <taxon>Colletotrichum</taxon>
        <taxon>Colletotrichum orbiculare species complex</taxon>
    </lineage>
</organism>
<dbReference type="AlphaFoldDB" id="A0A4R8Q0I5"/>
<dbReference type="EMBL" id="QAPG01000137">
    <property type="protein sequence ID" value="TDZ30290.1"/>
    <property type="molecule type" value="Genomic_DNA"/>
</dbReference>
<dbReference type="InterPro" id="IPR050425">
    <property type="entry name" value="NAD(P)_dehydrat-like"/>
</dbReference>
<reference evidence="4 5" key="1">
    <citation type="submission" date="2018-11" db="EMBL/GenBank/DDBJ databases">
        <title>Genome sequence and assembly of Colletotrichum spinosum.</title>
        <authorList>
            <person name="Gan P."/>
            <person name="Shirasu K."/>
        </authorList>
    </citation>
    <scope>NUCLEOTIDE SEQUENCE [LARGE SCALE GENOMIC DNA]</scope>
    <source>
        <strain evidence="4 5">CBS 515.97</strain>
    </source>
</reference>
<proteinExistence type="inferred from homology"/>
<accession>A0A4R8Q0I5</accession>
<dbReference type="InterPro" id="IPR036291">
    <property type="entry name" value="NAD(P)-bd_dom_sf"/>
</dbReference>
<dbReference type="GO" id="GO:0016616">
    <property type="term" value="F:oxidoreductase activity, acting on the CH-OH group of donors, NAD or NADP as acceptor"/>
    <property type="evidence" value="ECO:0007669"/>
    <property type="project" value="InterPro"/>
</dbReference>
<dbReference type="PANTHER" id="PTHR10366">
    <property type="entry name" value="NAD DEPENDENT EPIMERASE/DEHYDRATASE"/>
    <property type="match status" value="1"/>
</dbReference>